<accession>A0A074ZPP3</accession>
<dbReference type="OrthoDB" id="10530625at2759"/>
<dbReference type="AlphaFoldDB" id="A0A074ZPP3"/>
<organism evidence="1 2">
    <name type="scientific">Opisthorchis viverrini</name>
    <name type="common">Southeast Asian liver fluke</name>
    <dbReference type="NCBI Taxonomy" id="6198"/>
    <lineage>
        <taxon>Eukaryota</taxon>
        <taxon>Metazoa</taxon>
        <taxon>Spiralia</taxon>
        <taxon>Lophotrochozoa</taxon>
        <taxon>Platyhelminthes</taxon>
        <taxon>Trematoda</taxon>
        <taxon>Digenea</taxon>
        <taxon>Opisthorchiida</taxon>
        <taxon>Opisthorchiata</taxon>
        <taxon>Opisthorchiidae</taxon>
        <taxon>Opisthorchis</taxon>
    </lineage>
</organism>
<evidence type="ECO:0000313" key="1">
    <source>
        <dbReference type="EMBL" id="KER25290.1"/>
    </source>
</evidence>
<dbReference type="GeneID" id="20321407"/>
<dbReference type="RefSeq" id="XP_009170957.1">
    <property type="nucleotide sequence ID" value="XM_009172693.1"/>
</dbReference>
<dbReference type="CTD" id="20321407"/>
<name>A0A074ZPP3_OPIVI</name>
<protein>
    <submittedName>
        <fullName evidence="1">Uncharacterized protein</fullName>
    </submittedName>
</protein>
<proteinExistence type="predicted"/>
<gene>
    <name evidence="1" type="ORF">T265_07228</name>
</gene>
<dbReference type="EMBL" id="KL596781">
    <property type="protein sequence ID" value="KER25290.1"/>
    <property type="molecule type" value="Genomic_DNA"/>
</dbReference>
<sequence>MTNRCFTVEDNIGQNNRSPVASFWFLTAMSPEGSTRAEILPSCRSLDRKSREAGVEFESQTFGPVN</sequence>
<evidence type="ECO:0000313" key="2">
    <source>
        <dbReference type="Proteomes" id="UP000054324"/>
    </source>
</evidence>
<dbReference type="Proteomes" id="UP000054324">
    <property type="component" value="Unassembled WGS sequence"/>
</dbReference>
<dbReference type="KEGG" id="ovi:T265_07228"/>
<reference evidence="1 2" key="1">
    <citation type="submission" date="2013-11" db="EMBL/GenBank/DDBJ databases">
        <title>Opisthorchis viverrini - life in the bile duct.</title>
        <authorList>
            <person name="Young N.D."/>
            <person name="Nagarajan N."/>
            <person name="Lin S.J."/>
            <person name="Korhonen P.K."/>
            <person name="Jex A.R."/>
            <person name="Hall R.S."/>
            <person name="Safavi-Hemami H."/>
            <person name="Kaewkong W."/>
            <person name="Bertrand D."/>
            <person name="Gao S."/>
            <person name="Seet Q."/>
            <person name="Wongkham S."/>
            <person name="Teh B.T."/>
            <person name="Wongkham C."/>
            <person name="Intapan P.M."/>
            <person name="Maleewong W."/>
            <person name="Yang X."/>
            <person name="Hu M."/>
            <person name="Wang Z."/>
            <person name="Hofmann A."/>
            <person name="Sternberg P.W."/>
            <person name="Tan P."/>
            <person name="Wang J."/>
            <person name="Gasser R.B."/>
        </authorList>
    </citation>
    <scope>NUCLEOTIDE SEQUENCE [LARGE SCALE GENOMIC DNA]</scope>
</reference>
<keyword evidence="2" id="KW-1185">Reference proteome</keyword>